<proteinExistence type="predicted"/>
<comment type="caution">
    <text evidence="2">The sequence shown here is derived from an EMBL/GenBank/DDBJ whole genome shotgun (WGS) entry which is preliminary data.</text>
</comment>
<evidence type="ECO:0000259" key="1">
    <source>
        <dbReference type="PROSITE" id="PS50943"/>
    </source>
</evidence>
<reference evidence="2 3" key="1">
    <citation type="journal article" date="2019" name="Syst. Appl. Microbiol.">
        <title>Polyphasic characterization of two novel Lactobacillus spp. isolated from blown salami packages: Description of Lactobacillus halodurans sp. nov. and Lactobacillus salsicarnum sp. nov.</title>
        <authorList>
            <person name="Schuster J.A."/>
            <person name="Klingl A."/>
            <person name="Vogel R.F."/>
            <person name="Ehrmann M.A."/>
        </authorList>
    </citation>
    <scope>NUCLEOTIDE SEQUENCE [LARGE SCALE GENOMIC DNA]</scope>
    <source>
        <strain evidence="2 3">TMW 1.2118</strain>
    </source>
</reference>
<sequence length="99" mass="11213">MSQLQDYINDRSAKNPQFAAEMQKQSLAMENGISLMKYRESLGLSRHKFAKLVGKKKSTIFKIESGEKKASLKLLNEIAYASGAHLEIQFIDNHVNKIN</sequence>
<dbReference type="Pfam" id="PF01381">
    <property type="entry name" value="HTH_3"/>
    <property type="match status" value="1"/>
</dbReference>
<evidence type="ECO:0000313" key="3">
    <source>
        <dbReference type="Proteomes" id="UP000380386"/>
    </source>
</evidence>
<accession>A0A5P0ZHY9</accession>
<dbReference type="Proteomes" id="UP000380386">
    <property type="component" value="Unassembled WGS sequence"/>
</dbReference>
<dbReference type="PROSITE" id="PS50943">
    <property type="entry name" value="HTH_CROC1"/>
    <property type="match status" value="1"/>
</dbReference>
<dbReference type="RefSeq" id="WP_153383218.1">
    <property type="nucleotide sequence ID" value="NZ_VDFM01000007.1"/>
</dbReference>
<dbReference type="OrthoDB" id="2322940at2"/>
<dbReference type="AlphaFoldDB" id="A0A5P0ZHY9"/>
<dbReference type="SUPFAM" id="SSF47413">
    <property type="entry name" value="lambda repressor-like DNA-binding domains"/>
    <property type="match status" value="1"/>
</dbReference>
<dbReference type="Gene3D" id="1.10.260.40">
    <property type="entry name" value="lambda repressor-like DNA-binding domains"/>
    <property type="match status" value="1"/>
</dbReference>
<dbReference type="SMART" id="SM00530">
    <property type="entry name" value="HTH_XRE"/>
    <property type="match status" value="1"/>
</dbReference>
<name>A0A5P0ZHY9_9LACO</name>
<dbReference type="InterPro" id="IPR010982">
    <property type="entry name" value="Lambda_DNA-bd_dom_sf"/>
</dbReference>
<protein>
    <submittedName>
        <fullName evidence="2">Helix-turn-helix transcriptional regulator</fullName>
    </submittedName>
</protein>
<feature type="domain" description="HTH cro/C1-type" evidence="1">
    <location>
        <begin position="35"/>
        <end position="89"/>
    </location>
</feature>
<dbReference type="CDD" id="cd00093">
    <property type="entry name" value="HTH_XRE"/>
    <property type="match status" value="1"/>
</dbReference>
<dbReference type="EMBL" id="VDFM01000007">
    <property type="protein sequence ID" value="MQS52696.1"/>
    <property type="molecule type" value="Genomic_DNA"/>
</dbReference>
<organism evidence="2 3">
    <name type="scientific">Companilactobacillus mishanensis</name>
    <dbReference type="NCBI Taxonomy" id="2486008"/>
    <lineage>
        <taxon>Bacteria</taxon>
        <taxon>Bacillati</taxon>
        <taxon>Bacillota</taxon>
        <taxon>Bacilli</taxon>
        <taxon>Lactobacillales</taxon>
        <taxon>Lactobacillaceae</taxon>
        <taxon>Companilactobacillus</taxon>
    </lineage>
</organism>
<dbReference type="InterPro" id="IPR001387">
    <property type="entry name" value="Cro/C1-type_HTH"/>
</dbReference>
<gene>
    <name evidence="2" type="ORF">FHL02_06640</name>
</gene>
<dbReference type="GO" id="GO:0003677">
    <property type="term" value="F:DNA binding"/>
    <property type="evidence" value="ECO:0007669"/>
    <property type="project" value="InterPro"/>
</dbReference>
<evidence type="ECO:0000313" key="2">
    <source>
        <dbReference type="EMBL" id="MQS52696.1"/>
    </source>
</evidence>